<dbReference type="GeneID" id="39984442"/>
<proteinExistence type="predicted"/>
<evidence type="ECO:0000256" key="1">
    <source>
        <dbReference type="SAM" id="MobiDB-lite"/>
    </source>
</evidence>
<gene>
    <name evidence="3" type="ORF">TM35_000101710</name>
</gene>
<feature type="compositionally biased region" description="Low complexity" evidence="1">
    <location>
        <begin position="81"/>
        <end position="100"/>
    </location>
</feature>
<evidence type="ECO:0000313" key="3">
    <source>
        <dbReference type="EMBL" id="ORC89903.1"/>
    </source>
</evidence>
<sequence>MITTGIIVAIVVVVVLFVVTVCIAGFCFYRKKILAKRSQRRSVNSDFPTNVNDDHKKDTKSQDGSNNLQKQTKPPYFPNNTDSSSSSSGLSGFTSTDSSDVSTNAENDKSKSLLKLWSEVLSTTTFGPLVESLEGSSSSSSLSAPHVKTEKVIYEREERKESLGETESLYSLVETSRRRDRAFSRNKEYTAEYRKGDKTRDLHPSVFDDVSYSQRQLVFFDIPSGSDNLDGFTLGETQSTADGEGDRFGIERELTLSNSPSDLLFTPVVLLVKDGSIGGNDEKYEKEEKEKEEEGTSVDIWQYGDSVNEMNEQGYSSRYDLSMKGSSSLMEKKTTLSFDTPMVGIFLLGKSYMREKEKARRNTTVNKHFFHNLQGAAQAPYGGVSPNGPFLGKDDPNMDSFPVIISTKKNEDSFNVFYDSTTSFSDCLIWKSPNSADKQDGNWLSKLPSEKKNSSNSLWSFSDMLSNSRRINRWVRMENYYNQGCADIIPSSPRERLSIEDGVSQEGSITSDPYMLYFCWYDPFDVKGERDPRREP</sequence>
<keyword evidence="4" id="KW-1185">Reference proteome</keyword>
<feature type="compositionally biased region" description="Basic and acidic residues" evidence="1">
    <location>
        <begin position="52"/>
        <end position="61"/>
    </location>
</feature>
<feature type="region of interest" description="Disordered" evidence="1">
    <location>
        <begin position="44"/>
        <end position="105"/>
    </location>
</feature>
<protein>
    <submittedName>
        <fullName evidence="3">Uncharacterized protein</fullName>
    </submittedName>
</protein>
<dbReference type="VEuPathDB" id="TriTrypDB:TM35_000101710"/>
<keyword evidence="2" id="KW-0812">Transmembrane</keyword>
<organism evidence="3 4">
    <name type="scientific">Trypanosoma theileri</name>
    <dbReference type="NCBI Taxonomy" id="67003"/>
    <lineage>
        <taxon>Eukaryota</taxon>
        <taxon>Discoba</taxon>
        <taxon>Euglenozoa</taxon>
        <taxon>Kinetoplastea</taxon>
        <taxon>Metakinetoplastina</taxon>
        <taxon>Trypanosomatida</taxon>
        <taxon>Trypanosomatidae</taxon>
        <taxon>Trypanosoma</taxon>
    </lineage>
</organism>
<feature type="transmembrane region" description="Helical" evidence="2">
    <location>
        <begin position="6"/>
        <end position="29"/>
    </location>
</feature>
<reference evidence="3 4" key="1">
    <citation type="submission" date="2017-03" db="EMBL/GenBank/DDBJ databases">
        <title>An alternative strategy for trypanosome survival in the mammalian bloodstream revealed through genome and transcriptome analysis of the ubiquitous bovine parasite Trypanosoma (Megatrypanum) theileri.</title>
        <authorList>
            <person name="Kelly S."/>
            <person name="Ivens A."/>
            <person name="Mott A."/>
            <person name="O'Neill E."/>
            <person name="Emms D."/>
            <person name="Macleod O."/>
            <person name="Voorheis P."/>
            <person name="Matthews J."/>
            <person name="Matthews K."/>
            <person name="Carrington M."/>
        </authorList>
    </citation>
    <scope>NUCLEOTIDE SEQUENCE [LARGE SCALE GENOMIC DNA]</scope>
    <source>
        <strain evidence="3">Edinburgh</strain>
    </source>
</reference>
<evidence type="ECO:0000256" key="2">
    <source>
        <dbReference type="SAM" id="Phobius"/>
    </source>
</evidence>
<evidence type="ECO:0000313" key="4">
    <source>
        <dbReference type="Proteomes" id="UP000192257"/>
    </source>
</evidence>
<keyword evidence="2" id="KW-0472">Membrane</keyword>
<dbReference type="RefSeq" id="XP_028883969.1">
    <property type="nucleotide sequence ID" value="XM_029024662.1"/>
</dbReference>
<name>A0A1X0NZJ2_9TRYP</name>
<accession>A0A1X0NZJ2</accession>
<dbReference type="EMBL" id="NBCO01000010">
    <property type="protein sequence ID" value="ORC89903.1"/>
    <property type="molecule type" value="Genomic_DNA"/>
</dbReference>
<dbReference type="AlphaFoldDB" id="A0A1X0NZJ2"/>
<dbReference type="Proteomes" id="UP000192257">
    <property type="component" value="Unassembled WGS sequence"/>
</dbReference>
<comment type="caution">
    <text evidence="3">The sequence shown here is derived from an EMBL/GenBank/DDBJ whole genome shotgun (WGS) entry which is preliminary data.</text>
</comment>
<keyword evidence="2" id="KW-1133">Transmembrane helix</keyword>
<feature type="compositionally biased region" description="Polar residues" evidence="1">
    <location>
        <begin position="62"/>
        <end position="72"/>
    </location>
</feature>